<dbReference type="InterPro" id="IPR050114">
    <property type="entry name" value="UPF0173_UPF0282_UlaG_hydrolase"/>
</dbReference>
<dbReference type="PANTHER" id="PTHR43546">
    <property type="entry name" value="UPF0173 METAL-DEPENDENT HYDROLASE MJ1163-RELATED"/>
    <property type="match status" value="1"/>
</dbReference>
<dbReference type="AlphaFoldDB" id="A0AAU4K7P7"/>
<dbReference type="RefSeq" id="WP_328859008.1">
    <property type="nucleotide sequence ID" value="NZ_CP108021.1"/>
</dbReference>
<dbReference type="EMBL" id="CP108021">
    <property type="protein sequence ID" value="WUM22074.1"/>
    <property type="molecule type" value="Genomic_DNA"/>
</dbReference>
<protein>
    <submittedName>
        <fullName evidence="2">MBL fold metallo-hydrolase</fullName>
    </submittedName>
</protein>
<evidence type="ECO:0000313" key="2">
    <source>
        <dbReference type="EMBL" id="WUM22074.1"/>
    </source>
</evidence>
<organism evidence="2 3">
    <name type="scientific">Williamsia herbipolensis</name>
    <dbReference type="NCBI Taxonomy" id="1603258"/>
    <lineage>
        <taxon>Bacteria</taxon>
        <taxon>Bacillati</taxon>
        <taxon>Actinomycetota</taxon>
        <taxon>Actinomycetes</taxon>
        <taxon>Mycobacteriales</taxon>
        <taxon>Nocardiaceae</taxon>
        <taxon>Williamsia</taxon>
    </lineage>
</organism>
<proteinExistence type="predicted"/>
<dbReference type="InterPro" id="IPR001279">
    <property type="entry name" value="Metallo-B-lactamas"/>
</dbReference>
<reference evidence="2 3" key="1">
    <citation type="submission" date="2022-10" db="EMBL/GenBank/DDBJ databases">
        <title>The complete genomes of actinobacterial strains from the NBC collection.</title>
        <authorList>
            <person name="Joergensen T.S."/>
            <person name="Alvarez Arevalo M."/>
            <person name="Sterndorff E.B."/>
            <person name="Faurdal D."/>
            <person name="Vuksanovic O."/>
            <person name="Mourched A.-S."/>
            <person name="Charusanti P."/>
            <person name="Shaw S."/>
            <person name="Blin K."/>
            <person name="Weber T."/>
        </authorList>
    </citation>
    <scope>NUCLEOTIDE SEQUENCE [LARGE SCALE GENOMIC DNA]</scope>
    <source>
        <strain evidence="2 3">NBC_00319</strain>
    </source>
</reference>
<dbReference type="SUPFAM" id="SSF56281">
    <property type="entry name" value="Metallo-hydrolase/oxidoreductase"/>
    <property type="match status" value="1"/>
</dbReference>
<gene>
    <name evidence="2" type="ORF">OG579_10035</name>
</gene>
<dbReference type="InterPro" id="IPR036866">
    <property type="entry name" value="RibonucZ/Hydroxyglut_hydro"/>
</dbReference>
<evidence type="ECO:0000259" key="1">
    <source>
        <dbReference type="SMART" id="SM00849"/>
    </source>
</evidence>
<sequence>MKLTKHTHACVVVESGSTTILVDPGAFGSESADLLAAADAVVITHEHFDHLDVEKIGAALTARPDLPLYGPPSIAGLIEGHADRITTVTAGDSFSVGDVDVTVHGERHAVIHADIPVIDNVGYLFGGRIFHPGDSYEVPEADVEVLLVPISGPWMKIGEAADFIRAVAPRRSIAIHEMLLSDVGKSLADNFLGTDGLTEVSLEQPTPGTVIEI</sequence>
<evidence type="ECO:0000313" key="3">
    <source>
        <dbReference type="Proteomes" id="UP001432128"/>
    </source>
</evidence>
<dbReference type="KEGG" id="whr:OG579_10035"/>
<keyword evidence="3" id="KW-1185">Reference proteome</keyword>
<dbReference type="Pfam" id="PF13483">
    <property type="entry name" value="Lactamase_B_3"/>
    <property type="match status" value="1"/>
</dbReference>
<name>A0AAU4K7P7_9NOCA</name>
<dbReference type="PANTHER" id="PTHR43546:SF3">
    <property type="entry name" value="UPF0173 METAL-DEPENDENT HYDROLASE MJ1163"/>
    <property type="match status" value="1"/>
</dbReference>
<dbReference type="Proteomes" id="UP001432128">
    <property type="component" value="Chromosome"/>
</dbReference>
<dbReference type="SMART" id="SM00849">
    <property type="entry name" value="Lactamase_B"/>
    <property type="match status" value="1"/>
</dbReference>
<accession>A0AAU4K7P7</accession>
<dbReference type="Gene3D" id="3.60.15.10">
    <property type="entry name" value="Ribonuclease Z/Hydroxyacylglutathione hydrolase-like"/>
    <property type="match status" value="1"/>
</dbReference>
<feature type="domain" description="Metallo-beta-lactamase" evidence="1">
    <location>
        <begin position="7"/>
        <end position="176"/>
    </location>
</feature>